<dbReference type="GO" id="GO:0005516">
    <property type="term" value="F:calmodulin binding"/>
    <property type="evidence" value="ECO:0007669"/>
    <property type="project" value="UniProtKB-KW"/>
</dbReference>
<evidence type="ECO:0000259" key="23">
    <source>
        <dbReference type="PROSITE" id="PS50050"/>
    </source>
</evidence>
<keyword evidence="15" id="KW-0325">Glycoprotein</keyword>
<evidence type="ECO:0000256" key="14">
    <source>
        <dbReference type="ARBA" id="ARBA00023170"/>
    </source>
</evidence>
<feature type="transmembrane region" description="Helical" evidence="21">
    <location>
        <begin position="177"/>
        <end position="197"/>
    </location>
</feature>
<keyword evidence="16" id="KW-0449">Lipoprotein</keyword>
<evidence type="ECO:0000256" key="21">
    <source>
        <dbReference type="SAM" id="Phobius"/>
    </source>
</evidence>
<dbReference type="PANTHER" id="PTHR46874">
    <property type="entry name" value="TUMOR NECROSIS FACTOR RECEPTOR SUPERFAMILY MEMBER 6"/>
    <property type="match status" value="1"/>
</dbReference>
<dbReference type="GO" id="GO:0009897">
    <property type="term" value="C:external side of plasma membrane"/>
    <property type="evidence" value="ECO:0007669"/>
    <property type="project" value="TreeGrafter"/>
</dbReference>
<keyword evidence="7 22" id="KW-0732">Signal</keyword>
<feature type="domain" description="TNFR-Cys" evidence="23">
    <location>
        <begin position="84"/>
        <end position="127"/>
    </location>
</feature>
<evidence type="ECO:0000256" key="10">
    <source>
        <dbReference type="ARBA" id="ARBA00022989"/>
    </source>
</evidence>
<feature type="chain" id="PRO_5029858568" description="Tumor necrosis factor receptor superfamily member 6" evidence="22">
    <location>
        <begin position="23"/>
        <end position="276"/>
    </location>
</feature>
<dbReference type="InterPro" id="IPR033999">
    <property type="entry name" value="TNFRSF6_N"/>
</dbReference>
<evidence type="ECO:0000256" key="16">
    <source>
        <dbReference type="ARBA" id="ARBA00023288"/>
    </source>
</evidence>
<dbReference type="CDD" id="cd10579">
    <property type="entry name" value="TNFRSF6"/>
    <property type="match status" value="1"/>
</dbReference>
<feature type="repeat" description="TNFR-Cys" evidence="20">
    <location>
        <begin position="84"/>
        <end position="127"/>
    </location>
</feature>
<evidence type="ECO:0000256" key="3">
    <source>
        <dbReference type="ARBA" id="ARBA00015761"/>
    </source>
</evidence>
<keyword evidence="6" id="KW-0053">Apoptosis</keyword>
<dbReference type="GO" id="GO:0097049">
    <property type="term" value="P:motor neuron apoptotic process"/>
    <property type="evidence" value="ECO:0007669"/>
    <property type="project" value="TreeGrafter"/>
</dbReference>
<name>A0A7J8G7Q4_ROUAE</name>
<comment type="caution">
    <text evidence="20">Lacks conserved residue(s) required for the propagation of feature annotation.</text>
</comment>
<sequence length="276" mass="30973">MTGLGVLLPLIVTFIAGPLSKGDNTQVTGINSEVLKSSHNITERAAECPEDLHREGEFCCQLCPPGTRKDTGCTTDRGKPGCVPCPEGEEYTDKAHYSSKCRRCRICDGEQGLEVEKNCTQIQNTQCRCKSNFFCDIPPCEHCNPCDTCEHGISENCTPTNNTKCKVFPSTGSRLDLLWLLLLLLIPILILAGLRIWKRKRQGRNNVGRHESTASIPVSVETCLSFLKNIEKVIIHLFICYFLKNKHLLYLCVHGLEVTKKKLRYFAQFISKLHTT</sequence>
<organism evidence="24 25">
    <name type="scientific">Rousettus aegyptiacus</name>
    <name type="common">Egyptian fruit bat</name>
    <name type="synonym">Pteropus aegyptiacus</name>
    <dbReference type="NCBI Taxonomy" id="9407"/>
    <lineage>
        <taxon>Eukaryota</taxon>
        <taxon>Metazoa</taxon>
        <taxon>Chordata</taxon>
        <taxon>Craniata</taxon>
        <taxon>Vertebrata</taxon>
        <taxon>Euteleostomi</taxon>
        <taxon>Mammalia</taxon>
        <taxon>Eutheria</taxon>
        <taxon>Laurasiatheria</taxon>
        <taxon>Chiroptera</taxon>
        <taxon>Yinpterochiroptera</taxon>
        <taxon>Pteropodoidea</taxon>
        <taxon>Pteropodidae</taxon>
        <taxon>Rousettinae</taxon>
        <taxon>Rousettus</taxon>
    </lineage>
</organism>
<dbReference type="GO" id="GO:0031265">
    <property type="term" value="C:CD95 death-inducing signaling complex"/>
    <property type="evidence" value="ECO:0007669"/>
    <property type="project" value="UniProtKB-ARBA"/>
</dbReference>
<dbReference type="GO" id="GO:0006924">
    <property type="term" value="P:activation-induced cell death of T cells"/>
    <property type="evidence" value="ECO:0007669"/>
    <property type="project" value="TreeGrafter"/>
</dbReference>
<keyword evidence="13" id="KW-1015">Disulfide bond</keyword>
<dbReference type="GO" id="GO:0006955">
    <property type="term" value="P:immune response"/>
    <property type="evidence" value="ECO:0007669"/>
    <property type="project" value="InterPro"/>
</dbReference>
<keyword evidence="8" id="KW-0677">Repeat</keyword>
<feature type="signal peptide" evidence="22">
    <location>
        <begin position="1"/>
        <end position="22"/>
    </location>
</feature>
<gene>
    <name evidence="24" type="ORF">HJG63_004964</name>
</gene>
<dbReference type="Pfam" id="PF00020">
    <property type="entry name" value="TNFR_c6"/>
    <property type="match status" value="1"/>
</dbReference>
<evidence type="ECO:0000256" key="15">
    <source>
        <dbReference type="ARBA" id="ARBA00023180"/>
    </source>
</evidence>
<dbReference type="FunFam" id="2.10.50.10:FF:000021">
    <property type="entry name" value="Tumor necrosis factor receptor superfamily member 6"/>
    <property type="match status" value="1"/>
</dbReference>
<dbReference type="InterPro" id="IPR008063">
    <property type="entry name" value="Fas_rcpt"/>
</dbReference>
<keyword evidence="25" id="KW-1185">Reference proteome</keyword>
<keyword evidence="5 21" id="KW-0812">Transmembrane</keyword>
<dbReference type="Gene3D" id="2.10.50.10">
    <property type="entry name" value="Tumor Necrosis Factor Receptor, subunit A, domain 2"/>
    <property type="match status" value="2"/>
</dbReference>
<dbReference type="InterPro" id="IPR001368">
    <property type="entry name" value="TNFR/NGFR_Cys_rich_reg"/>
</dbReference>
<keyword evidence="9" id="KW-0112">Calmodulin-binding</keyword>
<comment type="subcellular location">
    <subcellularLocation>
        <location evidence="1">Cell membrane</location>
        <topology evidence="1">Single-pass type I membrane protein</topology>
    </subcellularLocation>
    <subcellularLocation>
        <location evidence="2">Membrane raft</location>
    </subcellularLocation>
</comment>
<dbReference type="SMART" id="SM00208">
    <property type="entry name" value="TNFR"/>
    <property type="match status" value="3"/>
</dbReference>
<dbReference type="PANTHER" id="PTHR46874:SF1">
    <property type="entry name" value="TUMOR NECROSIS FACTOR RECEPTOR SUPERFAMILY MEMBER 6"/>
    <property type="match status" value="1"/>
</dbReference>
<dbReference type="GO" id="GO:0045121">
    <property type="term" value="C:membrane raft"/>
    <property type="evidence" value="ECO:0007669"/>
    <property type="project" value="UniProtKB-SubCell"/>
</dbReference>
<evidence type="ECO:0000256" key="6">
    <source>
        <dbReference type="ARBA" id="ARBA00022703"/>
    </source>
</evidence>
<evidence type="ECO:0000313" key="25">
    <source>
        <dbReference type="Proteomes" id="UP000593571"/>
    </source>
</evidence>
<dbReference type="EMBL" id="JACASE010000006">
    <property type="protein sequence ID" value="KAF6455990.1"/>
    <property type="molecule type" value="Genomic_DNA"/>
</dbReference>
<dbReference type="GO" id="GO:0043066">
    <property type="term" value="P:negative regulation of apoptotic process"/>
    <property type="evidence" value="ECO:0007669"/>
    <property type="project" value="TreeGrafter"/>
</dbReference>
<keyword evidence="10 21" id="KW-1133">Transmembrane helix</keyword>
<evidence type="ECO:0000256" key="4">
    <source>
        <dbReference type="ARBA" id="ARBA00022475"/>
    </source>
</evidence>
<proteinExistence type="predicted"/>
<dbReference type="Proteomes" id="UP000593571">
    <property type="component" value="Unassembled WGS sequence"/>
</dbReference>
<evidence type="ECO:0000256" key="17">
    <source>
        <dbReference type="ARBA" id="ARBA00030181"/>
    </source>
</evidence>
<evidence type="ECO:0000256" key="7">
    <source>
        <dbReference type="ARBA" id="ARBA00022729"/>
    </source>
</evidence>
<accession>A0A7J8G7Q4</accession>
<dbReference type="GO" id="GO:0097527">
    <property type="term" value="P:necroptotic signaling pathway"/>
    <property type="evidence" value="ECO:0007669"/>
    <property type="project" value="TreeGrafter"/>
</dbReference>
<dbReference type="PROSITE" id="PS50050">
    <property type="entry name" value="TNFR_NGFR_2"/>
    <property type="match status" value="2"/>
</dbReference>
<keyword evidence="4" id="KW-1003">Cell membrane</keyword>
<evidence type="ECO:0000256" key="19">
    <source>
        <dbReference type="ARBA" id="ARBA00032502"/>
    </source>
</evidence>
<dbReference type="GO" id="GO:0005031">
    <property type="term" value="F:tumor necrosis factor receptor activity"/>
    <property type="evidence" value="ECO:0007669"/>
    <property type="project" value="TreeGrafter"/>
</dbReference>
<evidence type="ECO:0000256" key="8">
    <source>
        <dbReference type="ARBA" id="ARBA00022737"/>
    </source>
</evidence>
<evidence type="ECO:0000256" key="9">
    <source>
        <dbReference type="ARBA" id="ARBA00022860"/>
    </source>
</evidence>
<keyword evidence="14 24" id="KW-0675">Receptor</keyword>
<dbReference type="SUPFAM" id="SSF57586">
    <property type="entry name" value="TNF receptor-like"/>
    <property type="match status" value="2"/>
</dbReference>
<evidence type="ECO:0000256" key="12">
    <source>
        <dbReference type="ARBA" id="ARBA00023139"/>
    </source>
</evidence>
<dbReference type="GO" id="GO:0097192">
    <property type="term" value="P:extrinsic apoptotic signaling pathway in absence of ligand"/>
    <property type="evidence" value="ECO:0007669"/>
    <property type="project" value="TreeGrafter"/>
</dbReference>
<evidence type="ECO:0000256" key="2">
    <source>
        <dbReference type="ARBA" id="ARBA00004285"/>
    </source>
</evidence>
<evidence type="ECO:0000256" key="13">
    <source>
        <dbReference type="ARBA" id="ARBA00023157"/>
    </source>
</evidence>
<protein>
    <recommendedName>
        <fullName evidence="3">Tumor necrosis factor receptor superfamily member 6</fullName>
    </recommendedName>
    <alternativeName>
        <fullName evidence="18">Apo-1 antigen</fullName>
    </alternativeName>
    <alternativeName>
        <fullName evidence="19">Apoptosis-mediating surface antigen FAS</fullName>
    </alternativeName>
    <alternativeName>
        <fullName evidence="17">FASLG receptor</fullName>
    </alternativeName>
</protein>
<feature type="repeat" description="TNFR-Cys" evidence="20">
    <location>
        <begin position="128"/>
        <end position="165"/>
    </location>
</feature>
<keyword evidence="11 21" id="KW-0472">Membrane</keyword>
<evidence type="ECO:0000313" key="24">
    <source>
        <dbReference type="EMBL" id="KAF6455990.1"/>
    </source>
</evidence>
<evidence type="ECO:0000256" key="18">
    <source>
        <dbReference type="ARBA" id="ARBA00032338"/>
    </source>
</evidence>
<dbReference type="GO" id="GO:0032872">
    <property type="term" value="P:regulation of stress-activated MAPK cascade"/>
    <property type="evidence" value="ECO:0007669"/>
    <property type="project" value="TreeGrafter"/>
</dbReference>
<evidence type="ECO:0000256" key="20">
    <source>
        <dbReference type="PROSITE-ProRule" id="PRU00206"/>
    </source>
</evidence>
<keyword evidence="12" id="KW-0564">Palmitate</keyword>
<evidence type="ECO:0000256" key="1">
    <source>
        <dbReference type="ARBA" id="ARBA00004251"/>
    </source>
</evidence>
<evidence type="ECO:0000256" key="5">
    <source>
        <dbReference type="ARBA" id="ARBA00022692"/>
    </source>
</evidence>
<evidence type="ECO:0000256" key="11">
    <source>
        <dbReference type="ARBA" id="ARBA00023136"/>
    </source>
</evidence>
<dbReference type="AlphaFoldDB" id="A0A7J8G7Q4"/>
<comment type="caution">
    <text evidence="24">The sequence shown here is derived from an EMBL/GenBank/DDBJ whole genome shotgun (WGS) entry which is preliminary data.</text>
</comment>
<reference evidence="24 25" key="1">
    <citation type="journal article" date="2020" name="Nature">
        <title>Six reference-quality genomes reveal evolution of bat adaptations.</title>
        <authorList>
            <person name="Jebb D."/>
            <person name="Huang Z."/>
            <person name="Pippel M."/>
            <person name="Hughes G.M."/>
            <person name="Lavrichenko K."/>
            <person name="Devanna P."/>
            <person name="Winkler S."/>
            <person name="Jermiin L.S."/>
            <person name="Skirmuntt E.C."/>
            <person name="Katzourakis A."/>
            <person name="Burkitt-Gray L."/>
            <person name="Ray D.A."/>
            <person name="Sullivan K.A.M."/>
            <person name="Roscito J.G."/>
            <person name="Kirilenko B.M."/>
            <person name="Davalos L.M."/>
            <person name="Corthals A.P."/>
            <person name="Power M.L."/>
            <person name="Jones G."/>
            <person name="Ransome R.D."/>
            <person name="Dechmann D.K.N."/>
            <person name="Locatelli A.G."/>
            <person name="Puechmaille S.J."/>
            <person name="Fedrigo O."/>
            <person name="Jarvis E.D."/>
            <person name="Hiller M."/>
            <person name="Vernes S.C."/>
            <person name="Myers E.W."/>
            <person name="Teeling E.C."/>
        </authorList>
    </citation>
    <scope>NUCLEOTIDE SEQUENCE [LARGE SCALE GENOMIC DNA]</scope>
    <source>
        <strain evidence="24">MRouAeg1</strain>
        <tissue evidence="24">Muscle</tissue>
    </source>
</reference>
<feature type="domain" description="TNFR-Cys" evidence="23">
    <location>
        <begin position="128"/>
        <end position="165"/>
    </location>
</feature>
<evidence type="ECO:0000256" key="22">
    <source>
        <dbReference type="SAM" id="SignalP"/>
    </source>
</evidence>
<dbReference type="PRINTS" id="PR01680">
    <property type="entry name" value="TNFACTORR6"/>
</dbReference>